<dbReference type="Pfam" id="PF13087">
    <property type="entry name" value="AAA_12"/>
    <property type="match status" value="1"/>
</dbReference>
<organism evidence="3 4">
    <name type="scientific">Sphaeroforma arctica JP610</name>
    <dbReference type="NCBI Taxonomy" id="667725"/>
    <lineage>
        <taxon>Eukaryota</taxon>
        <taxon>Ichthyosporea</taxon>
        <taxon>Ichthyophonida</taxon>
        <taxon>Sphaeroforma</taxon>
    </lineage>
</organism>
<proteinExistence type="predicted"/>
<dbReference type="OrthoDB" id="6513042at2759"/>
<dbReference type="GeneID" id="25908375"/>
<feature type="domain" description="DNA2/NAM7 helicase helicase" evidence="1">
    <location>
        <begin position="64"/>
        <end position="116"/>
    </location>
</feature>
<dbReference type="InterPro" id="IPR045055">
    <property type="entry name" value="DNA2/NAM7-like"/>
</dbReference>
<gene>
    <name evidence="3" type="ORF">SARC_07871</name>
</gene>
<keyword evidence="4" id="KW-1185">Reference proteome</keyword>
<dbReference type="Gene3D" id="3.40.50.300">
    <property type="entry name" value="P-loop containing nucleotide triphosphate hydrolases"/>
    <property type="match status" value="2"/>
</dbReference>
<dbReference type="eggNOG" id="KOG1801">
    <property type="taxonomic scope" value="Eukaryota"/>
</dbReference>
<dbReference type="AlphaFoldDB" id="A0A0L0FSS9"/>
<dbReference type="PANTHER" id="PTHR10887">
    <property type="entry name" value="DNA2/NAM7 HELICASE FAMILY"/>
    <property type="match status" value="1"/>
</dbReference>
<dbReference type="PANTHER" id="PTHR10887:SF341">
    <property type="entry name" value="NFX1-TYPE ZINC FINGER-CONTAINING PROTEIN 1"/>
    <property type="match status" value="1"/>
</dbReference>
<sequence length="444" mass="49988">MKVDHLNTTQAGDTLYAAMVEKPMFIYKAISAKKAEIGDKFLPQFVKSVIDKHTRVHVAVATHAMKHDVASRACEIVVIDEAAQLLEAQLVGLIDASVGHLMLCGDPKQLKTYVVSNELVGAHLDRSLFKRLVDTLGYETATLDTQYRMHPLVSRFMNRRFYGGHLVDSEKILQATSAQNTVSWHKEEGFGPLMYYAHQDSEREEDYKGNMFNMNEAKPIMWRVFRFLNRFPTVQPNTTTSTPPRKADSSAVVCTRQPSVGIVCLFENQKQVLLRMAESLLGGYRKQVTVGTAMDFQGQEPDVILVSLTATGNATKLLRQHDTMTIITRAVHSLWVFGDERLKYQHADDNVFMKAQDQDTALELSVWGELTEFCKEEAAAKYVEKGIDTLTERALKANHVDEKFLKALTNYEPSKQVVAMPLSWVEGSVKELKNAILLRSEGDI</sequence>
<evidence type="ECO:0000313" key="3">
    <source>
        <dbReference type="EMBL" id="KNC79744.1"/>
    </source>
</evidence>
<dbReference type="GO" id="GO:0031380">
    <property type="term" value="C:nuclear RNA-directed RNA polymerase complex"/>
    <property type="evidence" value="ECO:0007669"/>
    <property type="project" value="TreeGrafter"/>
</dbReference>
<dbReference type="InterPro" id="IPR027417">
    <property type="entry name" value="P-loop_NTPase"/>
</dbReference>
<dbReference type="GO" id="GO:0004386">
    <property type="term" value="F:helicase activity"/>
    <property type="evidence" value="ECO:0007669"/>
    <property type="project" value="InterPro"/>
</dbReference>
<reference evidence="3 4" key="1">
    <citation type="submission" date="2011-02" db="EMBL/GenBank/DDBJ databases">
        <title>The Genome Sequence of Sphaeroforma arctica JP610.</title>
        <authorList>
            <consortium name="The Broad Institute Genome Sequencing Platform"/>
            <person name="Russ C."/>
            <person name="Cuomo C."/>
            <person name="Young S.K."/>
            <person name="Zeng Q."/>
            <person name="Gargeya S."/>
            <person name="Alvarado L."/>
            <person name="Berlin A."/>
            <person name="Chapman S.B."/>
            <person name="Chen Z."/>
            <person name="Freedman E."/>
            <person name="Gellesch M."/>
            <person name="Goldberg J."/>
            <person name="Griggs A."/>
            <person name="Gujja S."/>
            <person name="Heilman E."/>
            <person name="Heiman D."/>
            <person name="Howarth C."/>
            <person name="Mehta T."/>
            <person name="Neiman D."/>
            <person name="Pearson M."/>
            <person name="Roberts A."/>
            <person name="Saif S."/>
            <person name="Shea T."/>
            <person name="Shenoy N."/>
            <person name="Sisk P."/>
            <person name="Stolte C."/>
            <person name="Sykes S."/>
            <person name="White J."/>
            <person name="Yandava C."/>
            <person name="Burger G."/>
            <person name="Gray M.W."/>
            <person name="Holland P.W.H."/>
            <person name="King N."/>
            <person name="Lang F.B.F."/>
            <person name="Roger A.J."/>
            <person name="Ruiz-Trillo I."/>
            <person name="Haas B."/>
            <person name="Nusbaum C."/>
            <person name="Birren B."/>
        </authorList>
    </citation>
    <scope>NUCLEOTIDE SEQUENCE [LARGE SCALE GENOMIC DNA]</scope>
    <source>
        <strain evidence="3 4">JP610</strain>
    </source>
</reference>
<dbReference type="RefSeq" id="XP_014153646.1">
    <property type="nucleotide sequence ID" value="XM_014298171.1"/>
</dbReference>
<dbReference type="GO" id="GO:0031048">
    <property type="term" value="P:regulatory ncRNA-mediated heterochromatin formation"/>
    <property type="evidence" value="ECO:0007669"/>
    <property type="project" value="TreeGrafter"/>
</dbReference>
<feature type="domain" description="DNA2/NAM7 helicase-like C-terminal" evidence="2">
    <location>
        <begin position="124"/>
        <end position="340"/>
    </location>
</feature>
<dbReference type="Proteomes" id="UP000054560">
    <property type="component" value="Unassembled WGS sequence"/>
</dbReference>
<dbReference type="EMBL" id="KQ242252">
    <property type="protein sequence ID" value="KNC79744.1"/>
    <property type="molecule type" value="Genomic_DNA"/>
</dbReference>
<evidence type="ECO:0000313" key="4">
    <source>
        <dbReference type="Proteomes" id="UP000054560"/>
    </source>
</evidence>
<dbReference type="InterPro" id="IPR047187">
    <property type="entry name" value="SF1_C_Upf1"/>
</dbReference>
<dbReference type="Pfam" id="PF13086">
    <property type="entry name" value="AAA_11"/>
    <property type="match status" value="1"/>
</dbReference>
<evidence type="ECO:0000259" key="1">
    <source>
        <dbReference type="Pfam" id="PF13086"/>
    </source>
</evidence>
<protein>
    <recommendedName>
        <fullName evidence="5">DNA2/NAM7 helicase-like C-terminal domain-containing protein</fullName>
    </recommendedName>
</protein>
<dbReference type="SUPFAM" id="SSF52540">
    <property type="entry name" value="P-loop containing nucleoside triphosphate hydrolases"/>
    <property type="match status" value="1"/>
</dbReference>
<dbReference type="CDD" id="cd18808">
    <property type="entry name" value="SF1_C_Upf1"/>
    <property type="match status" value="1"/>
</dbReference>
<dbReference type="STRING" id="667725.A0A0L0FSS9"/>
<evidence type="ECO:0008006" key="5">
    <source>
        <dbReference type="Google" id="ProtNLM"/>
    </source>
</evidence>
<name>A0A0L0FSS9_9EUKA</name>
<dbReference type="InterPro" id="IPR041677">
    <property type="entry name" value="DNA2/NAM7_AAA_11"/>
</dbReference>
<evidence type="ECO:0000259" key="2">
    <source>
        <dbReference type="Pfam" id="PF13087"/>
    </source>
</evidence>
<accession>A0A0L0FSS9</accession>
<dbReference type="InterPro" id="IPR041679">
    <property type="entry name" value="DNA2/NAM7-like_C"/>
</dbReference>